<keyword evidence="1" id="KW-0732">Signal</keyword>
<dbReference type="InterPro" id="IPR011044">
    <property type="entry name" value="Quino_amine_DH_bsu"/>
</dbReference>
<dbReference type="RefSeq" id="WP_163741082.1">
    <property type="nucleotide sequence ID" value="NZ_JAAGOA010000015.1"/>
</dbReference>
<dbReference type="InterPro" id="IPR018910">
    <property type="entry name" value="LpqB_C"/>
</dbReference>
<feature type="chain" id="PRO_5026849334" description="GerMN domain-containing protein" evidence="1">
    <location>
        <begin position="27"/>
        <end position="583"/>
    </location>
</feature>
<name>A0A6L9SD94_9ACTN</name>
<dbReference type="PROSITE" id="PS51257">
    <property type="entry name" value="PROKAR_LIPOPROTEIN"/>
    <property type="match status" value="1"/>
</dbReference>
<sequence length="583" mass="61779">MVDGNRKHGRATAVLAIAVLMLAACADVPTSGPVVAGNPVRDPGPPPYVAFAAASPSPGDEPAGIVDGFLDAMRAYQPGYETATMFLTPDAQASWEPMAGITVHRGARPSIEELDDNVIRMTIAVAGTVDENGSFEVAEPGTTREIDLQMAQIDGEWRIANPPEGTLISEDIFAREFESHNLCFFSPDLEVFVLDPVYVPINAQTATLLTQMLLDGPSEWLDPAVHTAFPERVALGVSSVPVEAGVATVDLSVAAQDAEPAQREWMAAQLACTLSGLPEVTNIALDSDGVPLLSQDQPTIPATIDERYDLQRPGTVSVLTAVQDGAVVQRQDNEYEPVPGALGDPADVLDIAVRPVGDDVAVIGDGGFTVRVGTLSDGAQPDVIYEGAGLTSPSWDRNDVIWAVDRIDDEGDLVALRPDGTELEVRSEWLKDADVSNVSVSPDGVRMVVVADGAAYLALVVHDTENRERVSVERPRRIGPAGTAVDVDFSGAEHIALLSEEKSDEPDAEEAEHREVDVYLLDIFGSVVANRGSVLDATSVAADATGGTVVATEEGLLLEHETRNRWADAGEGTAPVFVRETVS</sequence>
<evidence type="ECO:0000313" key="4">
    <source>
        <dbReference type="Proteomes" id="UP000475214"/>
    </source>
</evidence>
<proteinExistence type="predicted"/>
<feature type="domain" description="GerMN" evidence="2">
    <location>
        <begin position="206"/>
        <end position="296"/>
    </location>
</feature>
<dbReference type="Pfam" id="PF25976">
    <property type="entry name" value="LpqB_N"/>
    <property type="match status" value="1"/>
</dbReference>
<keyword evidence="4" id="KW-1185">Reference proteome</keyword>
<dbReference type="Pfam" id="PF10647">
    <property type="entry name" value="Gmad1"/>
    <property type="match status" value="1"/>
</dbReference>
<dbReference type="AlphaFoldDB" id="A0A6L9SD94"/>
<gene>
    <name evidence="3" type="ORF">G1H10_20080</name>
</gene>
<dbReference type="InterPro" id="IPR059026">
    <property type="entry name" value="LpqB_N"/>
</dbReference>
<protein>
    <recommendedName>
        <fullName evidence="2">GerMN domain-containing protein</fullName>
    </recommendedName>
</protein>
<dbReference type="EMBL" id="JAAGOA010000015">
    <property type="protein sequence ID" value="NEE02471.1"/>
    <property type="molecule type" value="Genomic_DNA"/>
</dbReference>
<dbReference type="SUPFAM" id="SSF50969">
    <property type="entry name" value="YVTN repeat-like/Quinoprotein amine dehydrogenase"/>
    <property type="match status" value="1"/>
</dbReference>
<evidence type="ECO:0000256" key="1">
    <source>
        <dbReference type="SAM" id="SignalP"/>
    </source>
</evidence>
<comment type="caution">
    <text evidence="3">The sequence shown here is derived from an EMBL/GenBank/DDBJ whole genome shotgun (WGS) entry which is preliminary data.</text>
</comment>
<reference evidence="3 4" key="1">
    <citation type="submission" date="2020-02" db="EMBL/GenBank/DDBJ databases">
        <authorList>
            <person name="Li X.-J."/>
            <person name="Han X.-M."/>
        </authorList>
    </citation>
    <scope>NUCLEOTIDE SEQUENCE [LARGE SCALE GENOMIC DNA]</scope>
    <source>
        <strain evidence="3 4">CCTCC AB 2017055</strain>
    </source>
</reference>
<evidence type="ECO:0000313" key="3">
    <source>
        <dbReference type="EMBL" id="NEE02471.1"/>
    </source>
</evidence>
<evidence type="ECO:0000259" key="2">
    <source>
        <dbReference type="SMART" id="SM00909"/>
    </source>
</evidence>
<feature type="signal peptide" evidence="1">
    <location>
        <begin position="1"/>
        <end position="26"/>
    </location>
</feature>
<organism evidence="3 4">
    <name type="scientific">Phytoactinopolyspora halotolerans</name>
    <dbReference type="NCBI Taxonomy" id="1981512"/>
    <lineage>
        <taxon>Bacteria</taxon>
        <taxon>Bacillati</taxon>
        <taxon>Actinomycetota</taxon>
        <taxon>Actinomycetes</taxon>
        <taxon>Jiangellales</taxon>
        <taxon>Jiangellaceae</taxon>
        <taxon>Phytoactinopolyspora</taxon>
    </lineage>
</organism>
<accession>A0A6L9SD94</accession>
<dbReference type="Proteomes" id="UP000475214">
    <property type="component" value="Unassembled WGS sequence"/>
</dbReference>
<dbReference type="SMART" id="SM00909">
    <property type="entry name" value="Germane"/>
    <property type="match status" value="1"/>
</dbReference>
<dbReference type="Pfam" id="PF10646">
    <property type="entry name" value="Germane"/>
    <property type="match status" value="1"/>
</dbReference>
<dbReference type="InterPro" id="IPR019606">
    <property type="entry name" value="GerMN"/>
</dbReference>